<keyword evidence="5 10" id="KW-0328">Glycosyltransferase</keyword>
<evidence type="ECO:0000256" key="6">
    <source>
        <dbReference type="ARBA" id="ARBA00022679"/>
    </source>
</evidence>
<evidence type="ECO:0000256" key="4">
    <source>
        <dbReference type="ARBA" id="ARBA00020295"/>
    </source>
</evidence>
<comment type="similarity">
    <text evidence="2 10">Belongs to the disproportionating enzyme family.</text>
</comment>
<evidence type="ECO:0000256" key="8">
    <source>
        <dbReference type="ARBA" id="ARBA00031423"/>
    </source>
</evidence>
<dbReference type="RefSeq" id="WP_145850764.1">
    <property type="nucleotide sequence ID" value="NZ_RPFW01000001.1"/>
</dbReference>
<dbReference type="SUPFAM" id="SSF51445">
    <property type="entry name" value="(Trans)glycosidases"/>
    <property type="match status" value="1"/>
</dbReference>
<evidence type="ECO:0000256" key="10">
    <source>
        <dbReference type="RuleBase" id="RU361207"/>
    </source>
</evidence>
<comment type="catalytic activity">
    <reaction evidence="1 10">
        <text>Transfers a segment of a (1-&gt;4)-alpha-D-glucan to a new position in an acceptor, which may be glucose or a (1-&gt;4)-alpha-D-glucan.</text>
        <dbReference type="EC" id="2.4.1.25"/>
    </reaction>
</comment>
<dbReference type="InterPro" id="IPR017853">
    <property type="entry name" value="GH"/>
</dbReference>
<dbReference type="NCBIfam" id="TIGR00217">
    <property type="entry name" value="malQ"/>
    <property type="match status" value="1"/>
</dbReference>
<dbReference type="EMBL" id="RPFW01000001">
    <property type="protein sequence ID" value="TVZ06010.1"/>
    <property type="molecule type" value="Genomic_DNA"/>
</dbReference>
<sequence length="610" mass="65699">MSIGELRQRAAELGVSVSYWDWHGHEVPVSDETLEAIVSCLESVGESAVLAADDGESAASEAVAPGPGERSWGFAVQLYSLRSRASWGHGDLRDLAELAAWSARELGAGFVLINPLHAVEPLAPVSASPYLPMSRRWVSPLYLRIEDIPEYWELSYPERRRLTELSAPLRAASGTAALIDRDTVWTAKREALEMLRKVHLSDERQASLEAFRARHGRALRDWAAWCALAEVHGPDYRTWPSRLHDPRSAAVTTELRGGDLAAQAEFHTWVQWLVAEQAAAAQAAARDAGMAIGIIADLAIGVHPGGADAWALQDCFARGFTVGAPPDAFNQRGQDWGLPPMHPRALVAADYRPLADLVGASLALGGGLRIDHVMGLSRLWWIPAGAPPTEGAYVYYDAAGTLGTLAAAAAGSGSVVVGEDLGTVEPWLRDALAERGVLGTQMLWFERGWSNEPLAPQWWRRNSMVTVSTHDLPPAAAFLSGSQVTDRCALGLLTRPESEERADAARMVDDWIGALVAQGLLDPDRRPTADEFTVALYAYLALTPALLIGVNLAEAAGETRSQNMPGTDTEYPNWKLPLCGPDGVPVLLEDLPGNERVRAVALAAATPSTL</sequence>
<organism evidence="11 12">
    <name type="scientific">Trebonia kvetii</name>
    <dbReference type="NCBI Taxonomy" id="2480626"/>
    <lineage>
        <taxon>Bacteria</taxon>
        <taxon>Bacillati</taxon>
        <taxon>Actinomycetota</taxon>
        <taxon>Actinomycetes</taxon>
        <taxon>Streptosporangiales</taxon>
        <taxon>Treboniaceae</taxon>
        <taxon>Trebonia</taxon>
    </lineage>
</organism>
<dbReference type="OrthoDB" id="9811841at2"/>
<dbReference type="AlphaFoldDB" id="A0A6P2C4B0"/>
<gene>
    <name evidence="11" type="primary">malQ</name>
    <name evidence="11" type="ORF">EAS64_00610</name>
</gene>
<proteinExistence type="inferred from homology"/>
<dbReference type="Gene3D" id="3.20.20.80">
    <property type="entry name" value="Glycosidases"/>
    <property type="match status" value="1"/>
</dbReference>
<dbReference type="PANTHER" id="PTHR32438">
    <property type="entry name" value="4-ALPHA-GLUCANOTRANSFERASE DPE1, CHLOROPLASTIC/AMYLOPLASTIC"/>
    <property type="match status" value="1"/>
</dbReference>
<dbReference type="GO" id="GO:0005975">
    <property type="term" value="P:carbohydrate metabolic process"/>
    <property type="evidence" value="ECO:0007669"/>
    <property type="project" value="InterPro"/>
</dbReference>
<dbReference type="Pfam" id="PF02446">
    <property type="entry name" value="Glyco_hydro_77"/>
    <property type="match status" value="1"/>
</dbReference>
<evidence type="ECO:0000256" key="9">
    <source>
        <dbReference type="ARBA" id="ARBA00031501"/>
    </source>
</evidence>
<evidence type="ECO:0000256" key="1">
    <source>
        <dbReference type="ARBA" id="ARBA00000439"/>
    </source>
</evidence>
<keyword evidence="7 10" id="KW-0119">Carbohydrate metabolism</keyword>
<name>A0A6P2C4B0_9ACTN</name>
<evidence type="ECO:0000256" key="2">
    <source>
        <dbReference type="ARBA" id="ARBA00005684"/>
    </source>
</evidence>
<evidence type="ECO:0000256" key="3">
    <source>
        <dbReference type="ARBA" id="ARBA00012560"/>
    </source>
</evidence>
<keyword evidence="12" id="KW-1185">Reference proteome</keyword>
<evidence type="ECO:0000256" key="7">
    <source>
        <dbReference type="ARBA" id="ARBA00023277"/>
    </source>
</evidence>
<dbReference type="InterPro" id="IPR003385">
    <property type="entry name" value="Glyco_hydro_77"/>
</dbReference>
<evidence type="ECO:0000313" key="11">
    <source>
        <dbReference type="EMBL" id="TVZ06010.1"/>
    </source>
</evidence>
<dbReference type="GO" id="GO:0004134">
    <property type="term" value="F:4-alpha-glucanotransferase activity"/>
    <property type="evidence" value="ECO:0007669"/>
    <property type="project" value="UniProtKB-EC"/>
</dbReference>
<evidence type="ECO:0000256" key="5">
    <source>
        <dbReference type="ARBA" id="ARBA00022676"/>
    </source>
</evidence>
<accession>A0A6P2C4B0</accession>
<dbReference type="EC" id="2.4.1.25" evidence="3 10"/>
<protein>
    <recommendedName>
        <fullName evidence="4 10">4-alpha-glucanotransferase</fullName>
        <ecNumber evidence="3 10">2.4.1.25</ecNumber>
    </recommendedName>
    <alternativeName>
        <fullName evidence="8 10">Amylomaltase</fullName>
    </alternativeName>
    <alternativeName>
        <fullName evidence="9 10">Disproportionating enzyme</fullName>
    </alternativeName>
</protein>
<comment type="caution">
    <text evidence="11">The sequence shown here is derived from an EMBL/GenBank/DDBJ whole genome shotgun (WGS) entry which is preliminary data.</text>
</comment>
<reference evidence="11 12" key="1">
    <citation type="submission" date="2018-11" db="EMBL/GenBank/DDBJ databases">
        <title>Trebonia kvetii gen.nov., sp.nov., a novel acidophilic actinobacterium, and proposal of the new actinobacterial family Treboniaceae fam. nov.</title>
        <authorList>
            <person name="Rapoport D."/>
            <person name="Sagova-Mareckova M."/>
            <person name="Sedlacek I."/>
            <person name="Provaznik J."/>
            <person name="Kralova S."/>
            <person name="Pavlinic D."/>
            <person name="Benes V."/>
            <person name="Kopecky J."/>
        </authorList>
    </citation>
    <scope>NUCLEOTIDE SEQUENCE [LARGE SCALE GENOMIC DNA]</scope>
    <source>
        <strain evidence="11 12">15Tr583</strain>
    </source>
</reference>
<keyword evidence="6 10" id="KW-0808">Transferase</keyword>
<dbReference type="PANTHER" id="PTHR32438:SF5">
    <property type="entry name" value="4-ALPHA-GLUCANOTRANSFERASE DPE1, CHLOROPLASTIC_AMYLOPLASTIC"/>
    <property type="match status" value="1"/>
</dbReference>
<dbReference type="Proteomes" id="UP000460272">
    <property type="component" value="Unassembled WGS sequence"/>
</dbReference>
<evidence type="ECO:0000313" key="12">
    <source>
        <dbReference type="Proteomes" id="UP000460272"/>
    </source>
</evidence>